<name>A0A1I8BWE2_MELHA</name>
<reference evidence="2" key="1">
    <citation type="submission" date="2016-11" db="UniProtKB">
        <authorList>
            <consortium name="WormBaseParasite"/>
        </authorList>
    </citation>
    <scope>IDENTIFICATION</scope>
</reference>
<accession>A0A1I8BWE2</accession>
<dbReference type="SUPFAM" id="SSF52047">
    <property type="entry name" value="RNI-like"/>
    <property type="match status" value="1"/>
</dbReference>
<dbReference type="Proteomes" id="UP000095281">
    <property type="component" value="Unplaced"/>
</dbReference>
<dbReference type="WBParaSite" id="MhA1_Contig707.frz3.gene9">
    <property type="protein sequence ID" value="MhA1_Contig707.frz3.gene9"/>
    <property type="gene ID" value="MhA1_Contig707.frz3.gene9"/>
</dbReference>
<proteinExistence type="predicted"/>
<keyword evidence="1" id="KW-1185">Reference proteome</keyword>
<evidence type="ECO:0000313" key="1">
    <source>
        <dbReference type="Proteomes" id="UP000095281"/>
    </source>
</evidence>
<dbReference type="AlphaFoldDB" id="A0A1I8BWE2"/>
<dbReference type="InterPro" id="IPR032675">
    <property type="entry name" value="LRR_dom_sf"/>
</dbReference>
<sequence>MKRCCRYTLELTIFELVPGDRLFKLLQLCFLLQHICLDSLSPLSGSEFLQISDRLPELKSLVVKNCRLHFKFARDFQRMLDGLQHLQVLSVTKCESFDKLEIERLPSSLRILQLNYLDGSFDRQLRLIQTIRQNVPNINVLILDESTELAHFQIQAFQNIKVLILPFDNWDWRSNRWENVEFYPPEFLQRLTALDLGNIAIEFGILRISAMQLPRLEYLVINLIRTSNVNQLFTQIVGLPSLRSFTFEMKGNNWENLNYKHRDKQLYNSLVSLAQKGLIEKLRSLFFKGRISKQRETWEEFDWRNFHKLLSDLKKGELPKENGEKLQMLKIVFGDWKGELFLSSWQLVTTTHPWIECFDKPTPSHVLEEVCLRELGENADVTTELFKFPPRVKVPEKIINNE</sequence>
<dbReference type="Gene3D" id="3.80.10.10">
    <property type="entry name" value="Ribonuclease Inhibitor"/>
    <property type="match status" value="1"/>
</dbReference>
<protein>
    <submittedName>
        <fullName evidence="2">Disease resistance RPP13-like protein 1</fullName>
    </submittedName>
</protein>
<organism evidence="1 2">
    <name type="scientific">Meloidogyne hapla</name>
    <name type="common">Root-knot nematode worm</name>
    <dbReference type="NCBI Taxonomy" id="6305"/>
    <lineage>
        <taxon>Eukaryota</taxon>
        <taxon>Metazoa</taxon>
        <taxon>Ecdysozoa</taxon>
        <taxon>Nematoda</taxon>
        <taxon>Chromadorea</taxon>
        <taxon>Rhabditida</taxon>
        <taxon>Tylenchina</taxon>
        <taxon>Tylenchomorpha</taxon>
        <taxon>Tylenchoidea</taxon>
        <taxon>Meloidogynidae</taxon>
        <taxon>Meloidogyninae</taxon>
        <taxon>Meloidogyne</taxon>
    </lineage>
</organism>
<evidence type="ECO:0000313" key="2">
    <source>
        <dbReference type="WBParaSite" id="MhA1_Contig707.frz3.gene9"/>
    </source>
</evidence>